<dbReference type="EMBL" id="MHOV01000031">
    <property type="protein sequence ID" value="OGZ69632.1"/>
    <property type="molecule type" value="Genomic_DNA"/>
</dbReference>
<dbReference type="AlphaFoldDB" id="A0A1G2I483"/>
<dbReference type="InterPro" id="IPR002637">
    <property type="entry name" value="RdgB/HAM1"/>
</dbReference>
<dbReference type="GO" id="GO:0047429">
    <property type="term" value="F:nucleoside triphosphate diphosphatase activity"/>
    <property type="evidence" value="ECO:0007669"/>
    <property type="project" value="InterPro"/>
</dbReference>
<comment type="similarity">
    <text evidence="1">Belongs to the HAM1 NTPase family.</text>
</comment>
<reference evidence="3 4" key="1">
    <citation type="journal article" date="2016" name="Nat. Commun.">
        <title>Thousands of microbial genomes shed light on interconnected biogeochemical processes in an aquifer system.</title>
        <authorList>
            <person name="Anantharaman K."/>
            <person name="Brown C.T."/>
            <person name="Hug L.A."/>
            <person name="Sharon I."/>
            <person name="Castelle C.J."/>
            <person name="Probst A.J."/>
            <person name="Thomas B.C."/>
            <person name="Singh A."/>
            <person name="Wilkins M.J."/>
            <person name="Karaoz U."/>
            <person name="Brodie E.L."/>
            <person name="Williams K.H."/>
            <person name="Hubbard S.S."/>
            <person name="Banfield J.F."/>
        </authorList>
    </citation>
    <scope>NUCLEOTIDE SEQUENCE [LARGE SCALE GENOMIC DNA]</scope>
</reference>
<evidence type="ECO:0000256" key="2">
    <source>
        <dbReference type="ARBA" id="ARBA00022801"/>
    </source>
</evidence>
<evidence type="ECO:0000256" key="1">
    <source>
        <dbReference type="ARBA" id="ARBA00008023"/>
    </source>
</evidence>
<evidence type="ECO:0000313" key="4">
    <source>
        <dbReference type="Proteomes" id="UP000179214"/>
    </source>
</evidence>
<name>A0A1G2I483_9BACT</name>
<accession>A0A1G2I483</accession>
<evidence type="ECO:0000313" key="3">
    <source>
        <dbReference type="EMBL" id="OGZ69632.1"/>
    </source>
</evidence>
<keyword evidence="2" id="KW-0378">Hydrolase</keyword>
<dbReference type="Proteomes" id="UP000179214">
    <property type="component" value="Unassembled WGS sequence"/>
</dbReference>
<dbReference type="PANTHER" id="PTHR11067:SF9">
    <property type="entry name" value="INOSINE TRIPHOSPHATE PYROPHOSPHATASE"/>
    <property type="match status" value="1"/>
</dbReference>
<sequence length="197" mass="21562">MQIVLSTGNPSKVEQIKPMLAGSSISILTLEEAGIEGQAVEDGLTLQENALKKAMFVHQKKPGVWAMADDTGIFINHLGGLPGVNTARWSGGNTDTDQITQWILKQLESATDRSATFKTVVALISPEGEQYFFNGKVQGCILQAPRTKAQPKMPYSSIFVPEGTDKVLAEMTIEEENDVSHRGQAFRKARAFLRTVR</sequence>
<dbReference type="Pfam" id="PF01725">
    <property type="entry name" value="Ham1p_like"/>
    <property type="match status" value="1"/>
</dbReference>
<proteinExistence type="inferred from homology"/>
<dbReference type="InterPro" id="IPR029001">
    <property type="entry name" value="ITPase-like_fam"/>
</dbReference>
<dbReference type="SUPFAM" id="SSF52972">
    <property type="entry name" value="ITPase-like"/>
    <property type="match status" value="1"/>
</dbReference>
<organism evidence="3 4">
    <name type="scientific">Candidatus Staskawiczbacteria bacterium RIFCSPHIGHO2_12_FULL_38_11</name>
    <dbReference type="NCBI Taxonomy" id="1802209"/>
    <lineage>
        <taxon>Bacteria</taxon>
        <taxon>Candidatus Staskawicziibacteriota</taxon>
    </lineage>
</organism>
<comment type="caution">
    <text evidence="3">The sequence shown here is derived from an EMBL/GenBank/DDBJ whole genome shotgun (WGS) entry which is preliminary data.</text>
</comment>
<dbReference type="CDD" id="cd00515">
    <property type="entry name" value="HAM1"/>
    <property type="match status" value="1"/>
</dbReference>
<dbReference type="PANTHER" id="PTHR11067">
    <property type="entry name" value="INOSINE TRIPHOSPHATE PYROPHOSPHATASE/HAM1 PROTEIN"/>
    <property type="match status" value="1"/>
</dbReference>
<dbReference type="Gene3D" id="3.90.950.10">
    <property type="match status" value="1"/>
</dbReference>
<dbReference type="GO" id="GO:0005829">
    <property type="term" value="C:cytosol"/>
    <property type="evidence" value="ECO:0007669"/>
    <property type="project" value="TreeGrafter"/>
</dbReference>
<gene>
    <name evidence="3" type="ORF">A3F47_02530</name>
</gene>
<protein>
    <submittedName>
        <fullName evidence="3">Uncharacterized protein</fullName>
    </submittedName>
</protein>
<dbReference type="GO" id="GO:0009143">
    <property type="term" value="P:nucleoside triphosphate catabolic process"/>
    <property type="evidence" value="ECO:0007669"/>
    <property type="project" value="InterPro"/>
</dbReference>